<protein>
    <recommendedName>
        <fullName evidence="4">Halobacterial output domain-containing protein</fullName>
    </recommendedName>
</protein>
<reference evidence="2 3" key="1">
    <citation type="journal article" date="2019" name="Int. J. Syst. Evol. Microbiol.">
        <title>The Global Catalogue of Microorganisms (GCM) 10K type strain sequencing project: providing services to taxonomists for standard genome sequencing and annotation.</title>
        <authorList>
            <consortium name="The Broad Institute Genomics Platform"/>
            <consortium name="The Broad Institute Genome Sequencing Center for Infectious Disease"/>
            <person name="Wu L."/>
            <person name="Ma J."/>
        </authorList>
    </citation>
    <scope>NUCLEOTIDE SEQUENCE [LARGE SCALE GENOMIC DNA]</scope>
    <source>
        <strain evidence="2 3">CGMCC 1.10387</strain>
    </source>
</reference>
<proteinExistence type="predicted"/>
<dbReference type="EMBL" id="JBHUDP010000003">
    <property type="protein sequence ID" value="MFD1686219.1"/>
    <property type="molecule type" value="Genomic_DNA"/>
</dbReference>
<feature type="region of interest" description="Disordered" evidence="1">
    <location>
        <begin position="70"/>
        <end position="108"/>
    </location>
</feature>
<dbReference type="RefSeq" id="WP_256308845.1">
    <property type="nucleotide sequence ID" value="NZ_JANHAW010000003.1"/>
</dbReference>
<feature type="compositionally biased region" description="Basic and acidic residues" evidence="1">
    <location>
        <begin position="71"/>
        <end position="80"/>
    </location>
</feature>
<gene>
    <name evidence="2" type="ORF">ACFSAS_11400</name>
</gene>
<name>A0ABD6DWE9_9EURY</name>
<dbReference type="Proteomes" id="UP001597092">
    <property type="component" value="Unassembled WGS sequence"/>
</dbReference>
<dbReference type="AlphaFoldDB" id="A0ABD6DWE9"/>
<organism evidence="2 3">
    <name type="scientific">Halobellus litoreus</name>
    <dbReference type="NCBI Taxonomy" id="755310"/>
    <lineage>
        <taxon>Archaea</taxon>
        <taxon>Methanobacteriati</taxon>
        <taxon>Methanobacteriota</taxon>
        <taxon>Stenosarchaea group</taxon>
        <taxon>Halobacteria</taxon>
        <taxon>Halobacteriales</taxon>
        <taxon>Haloferacaceae</taxon>
        <taxon>Halobellus</taxon>
    </lineage>
</organism>
<accession>A0ABD6DWE9</accession>
<evidence type="ECO:0000313" key="2">
    <source>
        <dbReference type="EMBL" id="MFD1686219.1"/>
    </source>
</evidence>
<feature type="compositionally biased region" description="Basic and acidic residues" evidence="1">
    <location>
        <begin position="87"/>
        <end position="102"/>
    </location>
</feature>
<evidence type="ECO:0000256" key="1">
    <source>
        <dbReference type="SAM" id="MobiDB-lite"/>
    </source>
</evidence>
<evidence type="ECO:0008006" key="4">
    <source>
        <dbReference type="Google" id="ProtNLM"/>
    </source>
</evidence>
<comment type="caution">
    <text evidence="2">The sequence shown here is derived from an EMBL/GenBank/DDBJ whole genome shotgun (WGS) entry which is preliminary data.</text>
</comment>
<keyword evidence="3" id="KW-1185">Reference proteome</keyword>
<evidence type="ECO:0000313" key="3">
    <source>
        <dbReference type="Proteomes" id="UP001597092"/>
    </source>
</evidence>
<sequence length="108" mass="11825">MADADSPHGREATPRELAERACDHDAVTDAFVAKSFTDLLVVVDLAPDERTVPAELVDLFESHGCLGANEVYDRESEDRSSAGGYDGGDRHQFVDTETRGEHQSYVVE</sequence>